<dbReference type="Proteomes" id="UP000186132">
    <property type="component" value="Unassembled WGS sequence"/>
</dbReference>
<feature type="region of interest" description="Disordered" evidence="1">
    <location>
        <begin position="1"/>
        <end position="29"/>
    </location>
</feature>
<organism evidence="2 3">
    <name type="scientific">Jatrophihabitans endophyticus</name>
    <dbReference type="NCBI Taxonomy" id="1206085"/>
    <lineage>
        <taxon>Bacteria</taxon>
        <taxon>Bacillati</taxon>
        <taxon>Actinomycetota</taxon>
        <taxon>Actinomycetes</taxon>
        <taxon>Jatrophihabitantales</taxon>
        <taxon>Jatrophihabitantaceae</taxon>
        <taxon>Jatrophihabitans</taxon>
    </lineage>
</organism>
<protein>
    <submittedName>
        <fullName evidence="2">Uncharacterized protein</fullName>
    </submittedName>
</protein>
<keyword evidence="3" id="KW-1185">Reference proteome</keyword>
<sequence>MTIGTVQATLADPDGNGSPLRTDRRCPAA</sequence>
<proteinExistence type="predicted"/>
<dbReference type="EMBL" id="FQVU01000001">
    <property type="protein sequence ID" value="SHF74769.1"/>
    <property type="molecule type" value="Genomic_DNA"/>
</dbReference>
<evidence type="ECO:0000256" key="1">
    <source>
        <dbReference type="SAM" id="MobiDB-lite"/>
    </source>
</evidence>
<dbReference type="AlphaFoldDB" id="A0A1M5E6A0"/>
<reference evidence="2 3" key="1">
    <citation type="submission" date="2016-11" db="EMBL/GenBank/DDBJ databases">
        <authorList>
            <person name="Jaros S."/>
            <person name="Januszkiewicz K."/>
            <person name="Wedrychowicz H."/>
        </authorList>
    </citation>
    <scope>NUCLEOTIDE SEQUENCE [LARGE SCALE GENOMIC DNA]</scope>
    <source>
        <strain evidence="2 3">DSM 45627</strain>
    </source>
</reference>
<gene>
    <name evidence="2" type="ORF">SAMN05443575_0801</name>
</gene>
<dbReference type="STRING" id="1206085.SAMN05443575_0801"/>
<accession>A0A1M5E6A0</accession>
<evidence type="ECO:0000313" key="2">
    <source>
        <dbReference type="EMBL" id="SHF74769.1"/>
    </source>
</evidence>
<name>A0A1M5E6A0_9ACTN</name>
<evidence type="ECO:0000313" key="3">
    <source>
        <dbReference type="Proteomes" id="UP000186132"/>
    </source>
</evidence>